<evidence type="ECO:0000256" key="1">
    <source>
        <dbReference type="ARBA" id="ARBA00004123"/>
    </source>
</evidence>
<evidence type="ECO:0000256" key="5">
    <source>
        <dbReference type="ARBA" id="ARBA00023242"/>
    </source>
</evidence>
<comment type="subcellular location">
    <subcellularLocation>
        <location evidence="1">Nucleus</location>
    </subcellularLocation>
</comment>
<evidence type="ECO:0000256" key="3">
    <source>
        <dbReference type="ARBA" id="ARBA00021704"/>
    </source>
</evidence>
<gene>
    <name evidence="7" type="ORF">J3Q64DRAFT_1627389</name>
</gene>
<organism evidence="7 8">
    <name type="scientific">Phycomyces blakesleeanus</name>
    <dbReference type="NCBI Taxonomy" id="4837"/>
    <lineage>
        <taxon>Eukaryota</taxon>
        <taxon>Fungi</taxon>
        <taxon>Fungi incertae sedis</taxon>
        <taxon>Mucoromycota</taxon>
        <taxon>Mucoromycotina</taxon>
        <taxon>Mucoromycetes</taxon>
        <taxon>Mucorales</taxon>
        <taxon>Phycomycetaceae</taxon>
        <taxon>Phycomyces</taxon>
    </lineage>
</organism>
<evidence type="ECO:0000313" key="7">
    <source>
        <dbReference type="EMBL" id="KAL0098008.1"/>
    </source>
</evidence>
<evidence type="ECO:0000256" key="4">
    <source>
        <dbReference type="ARBA" id="ARBA00022694"/>
    </source>
</evidence>
<feature type="non-terminal residue" evidence="7">
    <location>
        <position position="98"/>
    </location>
</feature>
<proteinExistence type="inferred from homology"/>
<keyword evidence="8" id="KW-1185">Reference proteome</keyword>
<comment type="caution">
    <text evidence="7">The sequence shown here is derived from an EMBL/GenBank/DDBJ whole genome shotgun (WGS) entry which is preliminary data.</text>
</comment>
<sequence>LLTKFYYSLIISSCYKPETVIKKLSKYILGSRPVVVYSFHKEMLLDAAYMMRKSGEFIQSDITESSLREYQVLPGRTHPHMMTNGGGGYLLTGLRVID</sequence>
<evidence type="ECO:0000313" key="8">
    <source>
        <dbReference type="Proteomes" id="UP001448207"/>
    </source>
</evidence>
<name>A0ABR3BGN7_PHYBL</name>
<comment type="similarity">
    <text evidence="2">Belongs to the TRM6/GCD10 family.</text>
</comment>
<evidence type="ECO:0000256" key="2">
    <source>
        <dbReference type="ARBA" id="ARBA00008320"/>
    </source>
</evidence>
<protein>
    <recommendedName>
        <fullName evidence="3">tRNA (adenine(58)-N(1))-methyltransferase non-catalytic subunit TRM6</fullName>
    </recommendedName>
    <alternativeName>
        <fullName evidence="6">tRNA(m1A58)-methyltransferase subunit TRM6</fullName>
    </alternativeName>
</protein>
<dbReference type="InterPro" id="IPR017423">
    <property type="entry name" value="TRM6"/>
</dbReference>
<keyword evidence="4" id="KW-0819">tRNA processing</keyword>
<evidence type="ECO:0000256" key="6">
    <source>
        <dbReference type="ARBA" id="ARBA00032319"/>
    </source>
</evidence>
<dbReference type="PANTHER" id="PTHR12945:SF0">
    <property type="entry name" value="TRNA (ADENINE(58)-N(1))-METHYLTRANSFERASE NON-CATALYTIC SUBUNIT TRM6"/>
    <property type="match status" value="1"/>
</dbReference>
<dbReference type="Proteomes" id="UP001448207">
    <property type="component" value="Unassembled WGS sequence"/>
</dbReference>
<dbReference type="InterPro" id="IPR029063">
    <property type="entry name" value="SAM-dependent_MTases_sf"/>
</dbReference>
<reference evidence="7 8" key="1">
    <citation type="submission" date="2024-04" db="EMBL/GenBank/DDBJ databases">
        <title>Symmetric and asymmetric DNA N6-adenine methylation regulates different biological responses in Mucorales.</title>
        <authorList>
            <consortium name="Lawrence Berkeley National Laboratory"/>
            <person name="Lax C."/>
            <person name="Mondo S.J."/>
            <person name="Osorio-Concepcion M."/>
            <person name="Muszewska A."/>
            <person name="Corrochano-Luque M."/>
            <person name="Gutierrez G."/>
            <person name="Riley R."/>
            <person name="Lipzen A."/>
            <person name="Guo J."/>
            <person name="Hundley H."/>
            <person name="Amirebrahimi M."/>
            <person name="Ng V."/>
            <person name="Lorenzo-Gutierrez D."/>
            <person name="Binder U."/>
            <person name="Yang J."/>
            <person name="Song Y."/>
            <person name="Canovas D."/>
            <person name="Navarro E."/>
            <person name="Freitag M."/>
            <person name="Gabaldon T."/>
            <person name="Grigoriev I.V."/>
            <person name="Corrochano L.M."/>
            <person name="Nicolas F.E."/>
            <person name="Garre V."/>
        </authorList>
    </citation>
    <scope>NUCLEOTIDE SEQUENCE [LARGE SCALE GENOMIC DNA]</scope>
    <source>
        <strain evidence="7 8">L51</strain>
    </source>
</reference>
<keyword evidence="5" id="KW-0539">Nucleus</keyword>
<dbReference type="Gene3D" id="3.40.50.150">
    <property type="entry name" value="Vaccinia Virus protein VP39"/>
    <property type="match status" value="1"/>
</dbReference>
<dbReference type="EMBL" id="JBCLYO010000001">
    <property type="protein sequence ID" value="KAL0098008.1"/>
    <property type="molecule type" value="Genomic_DNA"/>
</dbReference>
<feature type="non-terminal residue" evidence="7">
    <location>
        <position position="1"/>
    </location>
</feature>
<accession>A0ABR3BGN7</accession>
<dbReference type="PANTHER" id="PTHR12945">
    <property type="entry name" value="TRANSLATION INITIATION FACTOR EIF3-RELATED"/>
    <property type="match status" value="1"/>
</dbReference>